<dbReference type="RefSeq" id="WP_161098936.1">
    <property type="nucleotide sequence ID" value="NZ_WWCW01000104.1"/>
</dbReference>
<dbReference type="EMBL" id="WWCW01000104">
    <property type="protein sequence ID" value="MYM90114.1"/>
    <property type="molecule type" value="Genomic_DNA"/>
</dbReference>
<dbReference type="AlphaFoldDB" id="A0A845G750"/>
<dbReference type="GO" id="GO:0016841">
    <property type="term" value="F:ammonia-lyase activity"/>
    <property type="evidence" value="ECO:0007669"/>
    <property type="project" value="UniProtKB-ARBA"/>
</dbReference>
<dbReference type="Proteomes" id="UP000470302">
    <property type="component" value="Unassembled WGS sequence"/>
</dbReference>
<reference evidence="1 2" key="1">
    <citation type="submission" date="2020-01" db="EMBL/GenBank/DDBJ databases">
        <title>Novel species isolated from a subtropical stream in China.</title>
        <authorList>
            <person name="Lu H."/>
        </authorList>
    </citation>
    <scope>NUCLEOTIDE SEQUENCE [LARGE SCALE GENOMIC DNA]</scope>
    <source>
        <strain evidence="1 2">FT82W</strain>
    </source>
</reference>
<gene>
    <name evidence="1" type="ORF">GTP91_23445</name>
</gene>
<accession>A0A845G750</accession>
<dbReference type="InterPro" id="IPR001106">
    <property type="entry name" value="Aromatic_Lyase"/>
</dbReference>
<dbReference type="CDD" id="cd00332">
    <property type="entry name" value="PAL-HAL"/>
    <property type="match status" value="1"/>
</dbReference>
<dbReference type="Pfam" id="PF00221">
    <property type="entry name" value="Lyase_aromatic"/>
    <property type="match status" value="1"/>
</dbReference>
<protein>
    <submittedName>
        <fullName evidence="1">Aromatic amino acid lyase</fullName>
    </submittedName>
</protein>
<evidence type="ECO:0000313" key="2">
    <source>
        <dbReference type="Proteomes" id="UP000470302"/>
    </source>
</evidence>
<comment type="caution">
    <text evidence="1">The sequence shown here is derived from an EMBL/GenBank/DDBJ whole genome shotgun (WGS) entry which is preliminary data.</text>
</comment>
<dbReference type="InterPro" id="IPR008948">
    <property type="entry name" value="L-Aspartase-like"/>
</dbReference>
<dbReference type="SUPFAM" id="SSF48557">
    <property type="entry name" value="L-aspartase-like"/>
    <property type="match status" value="1"/>
</dbReference>
<keyword evidence="1" id="KW-0456">Lyase</keyword>
<dbReference type="PANTHER" id="PTHR10362">
    <property type="entry name" value="HISTIDINE AMMONIA-LYASE"/>
    <property type="match status" value="1"/>
</dbReference>
<dbReference type="Gene3D" id="1.10.275.10">
    <property type="entry name" value="Fumarase/aspartase (N-terminal domain)"/>
    <property type="match status" value="1"/>
</dbReference>
<proteinExistence type="predicted"/>
<evidence type="ECO:0000313" key="1">
    <source>
        <dbReference type="EMBL" id="MYM90114.1"/>
    </source>
</evidence>
<dbReference type="Gene3D" id="1.20.200.10">
    <property type="entry name" value="Fumarase/aspartase (Central domain)"/>
    <property type="match status" value="1"/>
</dbReference>
<sequence>METATVCLDEQVPARYEDVVRVAHGARLELSPAVWRRIEAARTIVERIVVDGVKAYGINTGLGALSDVVLGGEQLGELSRRTLKSHACGLGAALGEVETRAIMCAQIVNYSRGHSGISAHVVRQLLDFLNLGLTPVVPMQGSVGYLTHMAHVGLTLIGLGEVRLRGQTMPAGAALAMLGLAPVALGAKDGLSLVNGLPCMTGLLCLALDRTKRLACWADVIGAMSFEALRGQLSAFDAEAMRQKPYPGQIQVAANLRALLAGSDVLRSGQGIRTQDALSLRSMPQIHGAAREQIAHAERQINIELRSANDNPLVFGDEHNYRVISQANPHGEAMAMTATTLSMAVAELGGVAERRVDRLVNPHVSGLPPFLIAESGVNSGLMIVQYAAASLVAENKMLAQPMVLDNYITSALQEDHLSLGTPATLNLLRILGNAQKVLAIEYITAGQGLHFYPGVQLGQGTRLALDHLRSTVPPLLEDRIVSHDIMLADYLIDDRGQLEVFEAALGRRLWQPAAAGWVD</sequence>
<organism evidence="1 2">
    <name type="scientific">Duganella vulcania</name>
    <dbReference type="NCBI Taxonomy" id="2692166"/>
    <lineage>
        <taxon>Bacteria</taxon>
        <taxon>Pseudomonadati</taxon>
        <taxon>Pseudomonadota</taxon>
        <taxon>Betaproteobacteria</taxon>
        <taxon>Burkholderiales</taxon>
        <taxon>Oxalobacteraceae</taxon>
        <taxon>Telluria group</taxon>
        <taxon>Duganella</taxon>
    </lineage>
</organism>
<name>A0A845G750_9BURK</name>
<dbReference type="InterPro" id="IPR024083">
    <property type="entry name" value="Fumarase/histidase_N"/>
</dbReference>